<sequence>MSYPKYGLCPAQLDGRGADGTPFYFRSRGGAWTLHKGNPGDPANYCGWSGKHLVASGAGDVEDGDAIDQLVTRHIGTGWSGPLYETYEACCTRCKKVFQSDATSMCMDCLIAVVLRFED</sequence>
<protein>
    <recommendedName>
        <fullName evidence="3">Bacteriophage protein</fullName>
    </recommendedName>
</protein>
<evidence type="ECO:0000313" key="2">
    <source>
        <dbReference type="Proteomes" id="UP000038487"/>
    </source>
</evidence>
<dbReference type="EMBL" id="CSUW01000002">
    <property type="protein sequence ID" value="CPT12194.1"/>
    <property type="molecule type" value="Genomic_DNA"/>
</dbReference>
<evidence type="ECO:0008006" key="3">
    <source>
        <dbReference type="Google" id="ProtNLM"/>
    </source>
</evidence>
<dbReference type="RefSeq" id="WP_052537782.1">
    <property type="nucleotide sequence ID" value="NZ_CSUW01000002.1"/>
</dbReference>
<comment type="caution">
    <text evidence="1">The sequence shown here is derived from an EMBL/GenBank/DDBJ whole genome shotgun (WGS) entry which is preliminary data.</text>
</comment>
<organism evidence="1 2">
    <name type="scientific">Mycobacteroides abscessus</name>
    <dbReference type="NCBI Taxonomy" id="36809"/>
    <lineage>
        <taxon>Bacteria</taxon>
        <taxon>Bacillati</taxon>
        <taxon>Actinomycetota</taxon>
        <taxon>Actinomycetes</taxon>
        <taxon>Mycobacteriales</taxon>
        <taxon>Mycobacteriaceae</taxon>
        <taxon>Mycobacteroides</taxon>
    </lineage>
</organism>
<gene>
    <name evidence="1" type="ORF">ERS075527_01166</name>
</gene>
<evidence type="ECO:0000313" key="1">
    <source>
        <dbReference type="EMBL" id="CPT12194.1"/>
    </source>
</evidence>
<name>A0AB33T2L6_9MYCO</name>
<reference evidence="1 2" key="1">
    <citation type="submission" date="2015-03" db="EMBL/GenBank/DDBJ databases">
        <authorList>
            <consortium name="Pathogen Informatics"/>
            <person name="Murphy D."/>
        </authorList>
    </citation>
    <scope>NUCLEOTIDE SEQUENCE [LARGE SCALE GENOMIC DNA]</scope>
    <source>
        <strain evidence="1 2">PAP036</strain>
    </source>
</reference>
<proteinExistence type="predicted"/>
<accession>A0AB33T2L6</accession>
<dbReference type="Proteomes" id="UP000038487">
    <property type="component" value="Unassembled WGS sequence"/>
</dbReference>
<dbReference type="AlphaFoldDB" id="A0AB33T2L6"/>